<feature type="domain" description="HTH marR-type" evidence="2">
    <location>
        <begin position="11"/>
        <end position="143"/>
    </location>
</feature>
<keyword evidence="4" id="KW-1185">Reference proteome</keyword>
<dbReference type="SUPFAM" id="SSF46785">
    <property type="entry name" value="Winged helix' DNA-binding domain"/>
    <property type="match status" value="1"/>
</dbReference>
<evidence type="ECO:0000313" key="3">
    <source>
        <dbReference type="EMBL" id="MBP2257770.1"/>
    </source>
</evidence>
<evidence type="ECO:0000259" key="2">
    <source>
        <dbReference type="PROSITE" id="PS50995"/>
    </source>
</evidence>
<organism evidence="3 4">
    <name type="scientific">Virgibacillus alimentarius</name>
    <dbReference type="NCBI Taxonomy" id="698769"/>
    <lineage>
        <taxon>Bacteria</taxon>
        <taxon>Bacillati</taxon>
        <taxon>Bacillota</taxon>
        <taxon>Bacilli</taxon>
        <taxon>Bacillales</taxon>
        <taxon>Bacillaceae</taxon>
        <taxon>Virgibacillus</taxon>
    </lineage>
</organism>
<dbReference type="RefSeq" id="WP_029269988.1">
    <property type="nucleotide sequence ID" value="NZ_JAGIKX010000013.1"/>
</dbReference>
<dbReference type="InterPro" id="IPR000835">
    <property type="entry name" value="HTH_MarR-typ"/>
</dbReference>
<reference evidence="3 4" key="1">
    <citation type="submission" date="2021-03" db="EMBL/GenBank/DDBJ databases">
        <title>Genomic Encyclopedia of Type Strains, Phase IV (KMG-IV): sequencing the most valuable type-strain genomes for metagenomic binning, comparative biology and taxonomic classification.</title>
        <authorList>
            <person name="Goeker M."/>
        </authorList>
    </citation>
    <scope>NUCLEOTIDE SEQUENCE [LARGE SCALE GENOMIC DNA]</scope>
    <source>
        <strain evidence="3 4">DSM 25790</strain>
    </source>
</reference>
<sequence length="151" mass="17666">MEKHEVENILQACACANLRTVSRSLTQLYNQLLQATDLKITQYYMLVNIYQYKKLSISELGEVMMLEQTTITRNVNVLIKNNFVHVEKDERDSRSKCVSLTSVGIEKLYEATPIWMQVQGKIEREIGTSNYHHLLRTLKQVQKIITHYEDM</sequence>
<dbReference type="PROSITE" id="PS50995">
    <property type="entry name" value="HTH_MARR_2"/>
    <property type="match status" value="1"/>
</dbReference>
<proteinExistence type="predicted"/>
<dbReference type="PANTHER" id="PTHR33164:SF105">
    <property type="entry name" value="TRANSCRIPTIONAL REPRESSOR PROTEIN-RELATED"/>
    <property type="match status" value="1"/>
</dbReference>
<dbReference type="InterPro" id="IPR039422">
    <property type="entry name" value="MarR/SlyA-like"/>
</dbReference>
<dbReference type="SMART" id="SM00347">
    <property type="entry name" value="HTH_MARR"/>
    <property type="match status" value="1"/>
</dbReference>
<dbReference type="GO" id="GO:0003677">
    <property type="term" value="F:DNA binding"/>
    <property type="evidence" value="ECO:0007669"/>
    <property type="project" value="UniProtKB-KW"/>
</dbReference>
<keyword evidence="1 3" id="KW-0238">DNA-binding</keyword>
<accession>A0ABS4S8F8</accession>
<gene>
    <name evidence="3" type="ORF">J2Z81_001724</name>
</gene>
<evidence type="ECO:0000313" key="4">
    <source>
        <dbReference type="Proteomes" id="UP001519294"/>
    </source>
</evidence>
<protein>
    <submittedName>
        <fullName evidence="3">DNA-binding MarR family transcriptional regulator</fullName>
    </submittedName>
</protein>
<dbReference type="InterPro" id="IPR036390">
    <property type="entry name" value="WH_DNA-bd_sf"/>
</dbReference>
<dbReference type="Proteomes" id="UP001519294">
    <property type="component" value="Unassembled WGS sequence"/>
</dbReference>
<evidence type="ECO:0000256" key="1">
    <source>
        <dbReference type="ARBA" id="ARBA00023125"/>
    </source>
</evidence>
<comment type="caution">
    <text evidence="3">The sequence shown here is derived from an EMBL/GenBank/DDBJ whole genome shotgun (WGS) entry which is preliminary data.</text>
</comment>
<dbReference type="PANTHER" id="PTHR33164">
    <property type="entry name" value="TRANSCRIPTIONAL REGULATOR, MARR FAMILY"/>
    <property type="match status" value="1"/>
</dbReference>
<dbReference type="Pfam" id="PF01047">
    <property type="entry name" value="MarR"/>
    <property type="match status" value="1"/>
</dbReference>
<dbReference type="Gene3D" id="1.10.10.10">
    <property type="entry name" value="Winged helix-like DNA-binding domain superfamily/Winged helix DNA-binding domain"/>
    <property type="match status" value="1"/>
</dbReference>
<dbReference type="InterPro" id="IPR036388">
    <property type="entry name" value="WH-like_DNA-bd_sf"/>
</dbReference>
<dbReference type="EMBL" id="JAGIKX010000013">
    <property type="protein sequence ID" value="MBP2257770.1"/>
    <property type="molecule type" value="Genomic_DNA"/>
</dbReference>
<name>A0ABS4S8F8_9BACI</name>